<feature type="compositionally biased region" description="Polar residues" evidence="1">
    <location>
        <begin position="475"/>
        <end position="486"/>
    </location>
</feature>
<feature type="compositionally biased region" description="Pro residues" evidence="1">
    <location>
        <begin position="652"/>
        <end position="665"/>
    </location>
</feature>
<feature type="transmembrane region" description="Helical" evidence="2">
    <location>
        <begin position="1341"/>
        <end position="1360"/>
    </location>
</feature>
<feature type="compositionally biased region" description="Low complexity" evidence="1">
    <location>
        <begin position="904"/>
        <end position="931"/>
    </location>
</feature>
<feature type="compositionally biased region" description="Pro residues" evidence="1">
    <location>
        <begin position="836"/>
        <end position="857"/>
    </location>
</feature>
<feature type="compositionally biased region" description="Pro residues" evidence="1">
    <location>
        <begin position="938"/>
        <end position="953"/>
    </location>
</feature>
<keyword evidence="2" id="KW-0812">Transmembrane</keyword>
<feature type="compositionally biased region" description="Low complexity" evidence="1">
    <location>
        <begin position="523"/>
        <end position="533"/>
    </location>
</feature>
<feature type="compositionally biased region" description="Polar residues" evidence="1">
    <location>
        <begin position="187"/>
        <end position="196"/>
    </location>
</feature>
<feature type="compositionally biased region" description="Polar residues" evidence="1">
    <location>
        <begin position="1118"/>
        <end position="1149"/>
    </location>
</feature>
<feature type="compositionally biased region" description="Polar residues" evidence="1">
    <location>
        <begin position="772"/>
        <end position="785"/>
    </location>
</feature>
<organism evidence="3 4">
    <name type="scientific">Lyophyllum shimeji</name>
    <name type="common">Hon-shimeji</name>
    <name type="synonym">Tricholoma shimeji</name>
    <dbReference type="NCBI Taxonomy" id="47721"/>
    <lineage>
        <taxon>Eukaryota</taxon>
        <taxon>Fungi</taxon>
        <taxon>Dikarya</taxon>
        <taxon>Basidiomycota</taxon>
        <taxon>Agaricomycotina</taxon>
        <taxon>Agaricomycetes</taxon>
        <taxon>Agaricomycetidae</taxon>
        <taxon>Agaricales</taxon>
        <taxon>Tricholomatineae</taxon>
        <taxon>Lyophyllaceae</taxon>
        <taxon>Lyophyllum</taxon>
    </lineage>
</organism>
<feature type="compositionally biased region" description="Basic residues" evidence="1">
    <location>
        <begin position="560"/>
        <end position="569"/>
    </location>
</feature>
<evidence type="ECO:0000256" key="1">
    <source>
        <dbReference type="SAM" id="MobiDB-lite"/>
    </source>
</evidence>
<feature type="compositionally biased region" description="Basic and acidic residues" evidence="1">
    <location>
        <begin position="314"/>
        <end position="332"/>
    </location>
</feature>
<keyword evidence="4" id="KW-1185">Reference proteome</keyword>
<feature type="compositionally biased region" description="Low complexity" evidence="1">
    <location>
        <begin position="115"/>
        <end position="124"/>
    </location>
</feature>
<feature type="region of interest" description="Disordered" evidence="1">
    <location>
        <begin position="16"/>
        <end position="196"/>
    </location>
</feature>
<evidence type="ECO:0000313" key="4">
    <source>
        <dbReference type="Proteomes" id="UP001063166"/>
    </source>
</evidence>
<gene>
    <name evidence="3" type="ORF">LshimejAT787_0403260</name>
</gene>
<feature type="compositionally biased region" description="Pro residues" evidence="1">
    <location>
        <begin position="571"/>
        <end position="580"/>
    </location>
</feature>
<feature type="compositionally biased region" description="Low complexity" evidence="1">
    <location>
        <begin position="76"/>
        <end position="85"/>
    </location>
</feature>
<dbReference type="EMBL" id="BRPK01000004">
    <property type="protein sequence ID" value="GLB37275.1"/>
    <property type="molecule type" value="Genomic_DNA"/>
</dbReference>
<name>A0A9P3PJC8_LYOSH</name>
<sequence>MESPLTVLPIPRLRLSRATNAYDAPVAGPSRDRLSATALPADLLEDSDTHSRDDDDQPTPRMTSTAPLLDPAETPAARLRALLARSPGTAKSTPVPQRPSHSSDNESDFEPPVGAARSTSSAASETLKDIFSRALRDPGNTPQKNKIRPRRNSFDVSEVEASPGIQREKARNNVKRKSLSDEEIENTSKSYQRSEASFRSSQAASFNMLRERLTNTESQLKDVHLSDLDSLYEHGDTNGRATFLRDVNSITITPPAATSTPQQSLRMSVNSSFPFQSNLLEQDSEMRRAIEGLDSYEVDGASQRPGSFPPSRTSDMETREDSSPRPTEKRSEPLMSYKTDEAVAPQKGSDEFRSSSRASSANSISDAGRHAEDPDRLRERERQCNRPRTPARAQTPELSHKSSHQQFPRSGSPVVGPGKTLSRRGSNASLRSFDDSSSRASSFGSQAEYRERLAELERERNKEREREWNKPHPNVTRSSSSLSIQSPKAAERARTRSLIQLGSARVLSPAHNLQPHHSHTDSSRASSPTSSLTGGHEKADSEEEEINHERERNWNAPRPKWTHHDHHRPQSPLPSQSPDPPSEKESFTASGVKPGESPVHERHLTPSASRVGGRSQTGDNISPSARAASPLPPGGRSTSPLTHHNKHKDPQNQPPAPRTKSPLPPTTTIRGKRTEAEESNLPQSFAVSHSHKTSLQTPAPHSRTDVRAGFSLVRHRTPLPPLELERDTPERPSVARGKVPPSPSPAGRPANRDTGSLKPSGIPVRSPRKSKPSTGSPGQNGSTPPTIKLEPPRLPSHATPSVPSADNHHLQNETSENEQTEAGDLSQERTPTMRTVPPPPAETPGHMPPRSPSPPPQQNTRASDESRLRKALGPFGGSAALAAINGTSDHAPLQELSPPPSPPSQSALHPSQSSPRSFLSTPPRRSSFSSSKLEFQTPSPPKNLPELPGPPPSSSEDEASHAPARTPPRDLRSDLTAMKTPRPPGGWSTTPFREQRRVEPSSSPADVSEDTANGGTTQTPTRESPADLTSTKTPKPPGGWVSTPGLSLPREPPTRTRSLSGDTDDERDSGLATPVASLSRASSLPAQTPKPPGGWMATPAARKSILKVRFDAQGGSPKGTTLTESSNDPPENASNGSAQTDEVSFQTGGPTKPSEDDVPPRTRTPELSTPKSPPSKRLQSPSRKSPGVRVLDAFGREVVQDEVQAKPSARKPTSGVRIVDAMGREISSEVDRSDIEISRDGSENMLNHGEAVAQIRQGLSELVEGLDAMDRSIADSQVEHAHAQELKNASETARTARTQLAHAISSNEMDIRDKVRPLRMSMKKHGLLMSLGGDRRWPNSWAFWAVLAGQLLLISVMYRLTATRARDLFLTTYYDPFYPDLHLYTSRPDTLRLSMDAASGPSWFSIPDTFQREGWKASSRQIWHNLSVIIWDWQQLLWEAFGDQTTSTTWPPT</sequence>
<protein>
    <submittedName>
        <fullName evidence="3">Uncharacterized protein</fullName>
    </submittedName>
</protein>
<accession>A0A9P3PJC8</accession>
<evidence type="ECO:0000313" key="3">
    <source>
        <dbReference type="EMBL" id="GLB37275.1"/>
    </source>
</evidence>
<feature type="compositionally biased region" description="Polar residues" evidence="1">
    <location>
        <begin position="680"/>
        <end position="699"/>
    </location>
</feature>
<dbReference type="OrthoDB" id="3230534at2759"/>
<dbReference type="Proteomes" id="UP001063166">
    <property type="component" value="Unassembled WGS sequence"/>
</dbReference>
<feature type="compositionally biased region" description="Low complexity" evidence="1">
    <location>
        <begin position="355"/>
        <end position="365"/>
    </location>
</feature>
<feature type="compositionally biased region" description="Polar residues" evidence="1">
    <location>
        <begin position="89"/>
        <end position="102"/>
    </location>
</feature>
<keyword evidence="2" id="KW-1133">Transmembrane helix</keyword>
<feature type="compositionally biased region" description="Basic and acidic residues" evidence="1">
    <location>
        <begin position="448"/>
        <end position="470"/>
    </location>
</feature>
<comment type="caution">
    <text evidence="3">The sequence shown here is derived from an EMBL/GenBank/DDBJ whole genome shotgun (WGS) entry which is preliminary data.</text>
</comment>
<feature type="compositionally biased region" description="Basic and acidic residues" evidence="1">
    <location>
        <begin position="367"/>
        <end position="384"/>
    </location>
</feature>
<evidence type="ECO:0000256" key="2">
    <source>
        <dbReference type="SAM" id="Phobius"/>
    </source>
</evidence>
<feature type="compositionally biased region" description="Basic and acidic residues" evidence="1">
    <location>
        <begin position="126"/>
        <end position="136"/>
    </location>
</feature>
<proteinExistence type="predicted"/>
<feature type="compositionally biased region" description="Polar residues" evidence="1">
    <location>
        <begin position="1000"/>
        <end position="1033"/>
    </location>
</feature>
<feature type="region of interest" description="Disordered" evidence="1">
    <location>
        <begin position="295"/>
        <end position="1189"/>
    </location>
</feature>
<keyword evidence="2" id="KW-0472">Membrane</keyword>
<reference evidence="3" key="1">
    <citation type="submission" date="2022-07" db="EMBL/GenBank/DDBJ databases">
        <title>The genome of Lyophyllum shimeji provides insight into the initial evolution of ectomycorrhizal fungal genome.</title>
        <authorList>
            <person name="Kobayashi Y."/>
            <person name="Shibata T."/>
            <person name="Hirakawa H."/>
            <person name="Shigenobu S."/>
            <person name="Nishiyama T."/>
            <person name="Yamada A."/>
            <person name="Hasebe M."/>
            <person name="Kawaguchi M."/>
        </authorList>
    </citation>
    <scope>NUCLEOTIDE SEQUENCE</scope>
    <source>
        <strain evidence="3">AT787</strain>
    </source>
</reference>
<feature type="compositionally biased region" description="Basic and acidic residues" evidence="1">
    <location>
        <begin position="1153"/>
        <end position="1164"/>
    </location>
</feature>